<dbReference type="GO" id="GO:0030246">
    <property type="term" value="F:carbohydrate binding"/>
    <property type="evidence" value="ECO:0007669"/>
    <property type="project" value="InterPro"/>
</dbReference>
<accession>A0A2P5D9A2</accession>
<dbReference type="STRING" id="63057.A0A2P5D9A2"/>
<sequence length="403" mass="43598">MTMASFSPLFLPNPINFLTTKPVTSQTFPSSSSSSSSSVSPNYKLANDKRELIVPRVASIPCQPINVDYLEEEFSGHGVTFQGIGDSCVAKMALENGSTAILMLPTGLITSYKAAMWHGGTDEILHSSVSDEEVKPPAAAAAAAAAIQGGVSLALDFTTRDGVSWSPCNWALQSIRGNSQDSIQVELINIDSGSIVEVKYIVTLKEDELSSELVVSNSSSSPVQLAGCILSHLRVSSPEATYAIGLEGSDFFSRPPFSSDFGIIPPDFGQKTGFGFGQLLNQMAFWRPKAESNGDETKSNEGESEEGMQGEETDNYKHLREQMSLIYTSAPRNLTVIDRGRRNSVIVGRKGFDELYMLSPGSYHELYGKYSYICLGQSAMLKPIIVGAEEVLRVGQDLYNPNL</sequence>
<name>A0A2P5D9A2_TREOI</name>
<feature type="region of interest" description="Disordered" evidence="1">
    <location>
        <begin position="290"/>
        <end position="312"/>
    </location>
</feature>
<dbReference type="AlphaFoldDB" id="A0A2P5D9A2"/>
<dbReference type="OrthoDB" id="782148at2759"/>
<dbReference type="Proteomes" id="UP000237000">
    <property type="component" value="Unassembled WGS sequence"/>
</dbReference>
<organism evidence="2 3">
    <name type="scientific">Trema orientale</name>
    <name type="common">Charcoal tree</name>
    <name type="synonym">Celtis orientalis</name>
    <dbReference type="NCBI Taxonomy" id="63057"/>
    <lineage>
        <taxon>Eukaryota</taxon>
        <taxon>Viridiplantae</taxon>
        <taxon>Streptophyta</taxon>
        <taxon>Embryophyta</taxon>
        <taxon>Tracheophyta</taxon>
        <taxon>Spermatophyta</taxon>
        <taxon>Magnoliopsida</taxon>
        <taxon>eudicotyledons</taxon>
        <taxon>Gunneridae</taxon>
        <taxon>Pentapetalae</taxon>
        <taxon>rosids</taxon>
        <taxon>fabids</taxon>
        <taxon>Rosales</taxon>
        <taxon>Cannabaceae</taxon>
        <taxon>Trema</taxon>
    </lineage>
</organism>
<dbReference type="EMBL" id="JXTC01000286">
    <property type="protein sequence ID" value="PON69865.1"/>
    <property type="molecule type" value="Genomic_DNA"/>
</dbReference>
<keyword evidence="3" id="KW-1185">Reference proteome</keyword>
<dbReference type="PANTHER" id="PTHR11122">
    <property type="entry name" value="APOSPORY-ASSOCIATED PROTEIN C-RELATED"/>
    <property type="match status" value="1"/>
</dbReference>
<proteinExistence type="predicted"/>
<evidence type="ECO:0000313" key="3">
    <source>
        <dbReference type="Proteomes" id="UP000237000"/>
    </source>
</evidence>
<dbReference type="Gene3D" id="2.70.98.10">
    <property type="match status" value="1"/>
</dbReference>
<dbReference type="SUPFAM" id="SSF74650">
    <property type="entry name" value="Galactose mutarotase-like"/>
    <property type="match status" value="1"/>
</dbReference>
<protein>
    <submittedName>
        <fullName evidence="2">Glucoamylase</fullName>
    </submittedName>
</protein>
<dbReference type="GO" id="GO:0005737">
    <property type="term" value="C:cytoplasm"/>
    <property type="evidence" value="ECO:0007669"/>
    <property type="project" value="TreeGrafter"/>
</dbReference>
<comment type="caution">
    <text evidence="2">The sequence shown here is derived from an EMBL/GenBank/DDBJ whole genome shotgun (WGS) entry which is preliminary data.</text>
</comment>
<dbReference type="FunCoup" id="A0A2P5D9A2">
    <property type="interactions" value="930"/>
</dbReference>
<feature type="compositionally biased region" description="Acidic residues" evidence="1">
    <location>
        <begin position="302"/>
        <end position="312"/>
    </location>
</feature>
<dbReference type="InterPro" id="IPR014718">
    <property type="entry name" value="GH-type_carb-bd"/>
</dbReference>
<reference evidence="3" key="1">
    <citation type="submission" date="2016-06" db="EMBL/GenBank/DDBJ databases">
        <title>Parallel loss of symbiosis genes in relatives of nitrogen-fixing non-legume Parasponia.</title>
        <authorList>
            <person name="Van Velzen R."/>
            <person name="Holmer R."/>
            <person name="Bu F."/>
            <person name="Rutten L."/>
            <person name="Van Zeijl A."/>
            <person name="Liu W."/>
            <person name="Santuari L."/>
            <person name="Cao Q."/>
            <person name="Sharma T."/>
            <person name="Shen D."/>
            <person name="Roswanjaya Y."/>
            <person name="Wardhani T."/>
            <person name="Kalhor M.S."/>
            <person name="Jansen J."/>
            <person name="Van den Hoogen J."/>
            <person name="Gungor B."/>
            <person name="Hartog M."/>
            <person name="Hontelez J."/>
            <person name="Verver J."/>
            <person name="Yang W.-C."/>
            <person name="Schijlen E."/>
            <person name="Repin R."/>
            <person name="Schilthuizen M."/>
            <person name="Schranz E."/>
            <person name="Heidstra R."/>
            <person name="Miyata K."/>
            <person name="Fedorova E."/>
            <person name="Kohlen W."/>
            <person name="Bisseling T."/>
            <person name="Smit S."/>
            <person name="Geurts R."/>
        </authorList>
    </citation>
    <scope>NUCLEOTIDE SEQUENCE [LARGE SCALE GENOMIC DNA]</scope>
    <source>
        <strain evidence="3">cv. RG33-2</strain>
    </source>
</reference>
<dbReference type="GO" id="GO:0047938">
    <property type="term" value="F:glucose-6-phosphate 1-epimerase activity"/>
    <property type="evidence" value="ECO:0007669"/>
    <property type="project" value="TreeGrafter"/>
</dbReference>
<dbReference type="InParanoid" id="A0A2P5D9A2"/>
<gene>
    <name evidence="2" type="ORF">TorRG33x02_258220</name>
</gene>
<dbReference type="GO" id="GO:0005975">
    <property type="term" value="P:carbohydrate metabolic process"/>
    <property type="evidence" value="ECO:0007669"/>
    <property type="project" value="InterPro"/>
</dbReference>
<feature type="compositionally biased region" description="Basic and acidic residues" evidence="1">
    <location>
        <begin position="290"/>
        <end position="301"/>
    </location>
</feature>
<dbReference type="InterPro" id="IPR011013">
    <property type="entry name" value="Gal_mutarotase_sf_dom"/>
</dbReference>
<evidence type="ECO:0000313" key="2">
    <source>
        <dbReference type="EMBL" id="PON69865.1"/>
    </source>
</evidence>
<dbReference type="PANTHER" id="PTHR11122:SF15">
    <property type="entry name" value="PROTEIN NDH-DEPENDENT CYCLIC ELECTRON FLOW 5"/>
    <property type="match status" value="1"/>
</dbReference>
<evidence type="ECO:0000256" key="1">
    <source>
        <dbReference type="SAM" id="MobiDB-lite"/>
    </source>
</evidence>